<dbReference type="AlphaFoldDB" id="A0A9D1PX10"/>
<evidence type="ECO:0000256" key="1">
    <source>
        <dbReference type="SAM" id="Phobius"/>
    </source>
</evidence>
<accession>A0A9D1PX10</accession>
<feature type="transmembrane region" description="Helical" evidence="1">
    <location>
        <begin position="125"/>
        <end position="143"/>
    </location>
</feature>
<reference evidence="2" key="1">
    <citation type="journal article" date="2021" name="PeerJ">
        <title>Extensive microbial diversity within the chicken gut microbiome revealed by metagenomics and culture.</title>
        <authorList>
            <person name="Gilroy R."/>
            <person name="Ravi A."/>
            <person name="Getino M."/>
            <person name="Pursley I."/>
            <person name="Horton D.L."/>
            <person name="Alikhan N.F."/>
            <person name="Baker D."/>
            <person name="Gharbi K."/>
            <person name="Hall N."/>
            <person name="Watson M."/>
            <person name="Adriaenssens E.M."/>
            <person name="Foster-Nyarko E."/>
            <person name="Jarju S."/>
            <person name="Secka A."/>
            <person name="Antonio M."/>
            <person name="Oren A."/>
            <person name="Chaudhuri R.R."/>
            <person name="La Ragione R."/>
            <person name="Hildebrand F."/>
            <person name="Pallen M.J."/>
        </authorList>
    </citation>
    <scope>NUCLEOTIDE SEQUENCE</scope>
    <source>
        <strain evidence="2">ChiHecec2B26-446</strain>
    </source>
</reference>
<feature type="transmembrane region" description="Helical" evidence="1">
    <location>
        <begin position="46"/>
        <end position="79"/>
    </location>
</feature>
<reference evidence="2" key="2">
    <citation type="submission" date="2021-04" db="EMBL/GenBank/DDBJ databases">
        <authorList>
            <person name="Gilroy R."/>
        </authorList>
    </citation>
    <scope>NUCLEOTIDE SEQUENCE</scope>
    <source>
        <strain evidence="2">ChiHecec2B26-446</strain>
    </source>
</reference>
<dbReference type="EMBL" id="DXHV01000073">
    <property type="protein sequence ID" value="HIW01149.1"/>
    <property type="molecule type" value="Genomic_DNA"/>
</dbReference>
<keyword evidence="1" id="KW-1133">Transmembrane helix</keyword>
<sequence>MAVMQNILGWLAFLCCAIIVQTYVPGLDALIVGIILVTQERDYKTMVWLLPVTILLQEGMGSQYFGASILYVICFFFLYRISRALALASKAAFLILVSLGMGALRVFLGWFFATLQNTPFTMTGSVYDGLLQAVYILIAWVLLSRLRRVVVHEEKKTES</sequence>
<feature type="transmembrane region" description="Helical" evidence="1">
    <location>
        <begin position="91"/>
        <end position="113"/>
    </location>
</feature>
<organism evidence="2 3">
    <name type="scientific">Candidatus Desulfovibrio intestinipullorum</name>
    <dbReference type="NCBI Taxonomy" id="2838536"/>
    <lineage>
        <taxon>Bacteria</taxon>
        <taxon>Pseudomonadati</taxon>
        <taxon>Thermodesulfobacteriota</taxon>
        <taxon>Desulfovibrionia</taxon>
        <taxon>Desulfovibrionales</taxon>
        <taxon>Desulfovibrionaceae</taxon>
        <taxon>Desulfovibrio</taxon>
    </lineage>
</organism>
<evidence type="ECO:0000313" key="2">
    <source>
        <dbReference type="EMBL" id="HIW01149.1"/>
    </source>
</evidence>
<gene>
    <name evidence="2" type="ORF">H9894_08180</name>
</gene>
<name>A0A9D1PX10_9BACT</name>
<protein>
    <submittedName>
        <fullName evidence="2">Uncharacterized protein</fullName>
    </submittedName>
</protein>
<keyword evidence="1" id="KW-0472">Membrane</keyword>
<proteinExistence type="predicted"/>
<keyword evidence="1" id="KW-0812">Transmembrane</keyword>
<dbReference type="Proteomes" id="UP000886752">
    <property type="component" value="Unassembled WGS sequence"/>
</dbReference>
<comment type="caution">
    <text evidence="2">The sequence shown here is derived from an EMBL/GenBank/DDBJ whole genome shotgun (WGS) entry which is preliminary data.</text>
</comment>
<evidence type="ECO:0000313" key="3">
    <source>
        <dbReference type="Proteomes" id="UP000886752"/>
    </source>
</evidence>